<dbReference type="EMBL" id="CP054698">
    <property type="protein sequence ID" value="QMS92032.1"/>
    <property type="molecule type" value="Genomic_DNA"/>
</dbReference>
<dbReference type="SMART" id="SM00822">
    <property type="entry name" value="PKS_KR"/>
    <property type="match status" value="1"/>
</dbReference>
<dbReference type="PROSITE" id="PS52004">
    <property type="entry name" value="KS3_2"/>
    <property type="match status" value="1"/>
</dbReference>
<dbReference type="GO" id="GO:0006633">
    <property type="term" value="P:fatty acid biosynthetic process"/>
    <property type="evidence" value="ECO:0007669"/>
    <property type="project" value="InterPro"/>
</dbReference>
<evidence type="ECO:0000256" key="10">
    <source>
        <dbReference type="ARBA" id="ARBA00023268"/>
    </source>
</evidence>
<dbReference type="FunFam" id="3.40.47.10:FF:000042">
    <property type="entry name" value="Polyketide synthase Pks13"/>
    <property type="match status" value="1"/>
</dbReference>
<evidence type="ECO:0000259" key="22">
    <source>
        <dbReference type="PROSITE" id="PS52004"/>
    </source>
</evidence>
<dbReference type="Pfam" id="PF21394">
    <property type="entry name" value="Beta-ketacyl_N"/>
    <property type="match status" value="1"/>
</dbReference>
<sequence length="1972" mass="219217">MSNRLKGIAIIGMAGRFPGAKNVAQFWQNLCDGVESISCFSDEELLASGVEPDYLRDRNYVKAGFVLEDIEMFDASFFGFSPREAELLDPQQRIFLECAWEALENAGYNPKADNNLTGLYAGGNLSTYLFNNLASHPDLLKSLNLQITLGNDKDFISTRVSYKLNLKGPSVNVGTACSTSLVAVHLACRGLLSYQCDMALAGGIAIQIPQVEGYFYQAGGMASADAHTRAFDAKAQGGPFGRGVGIVVLKRLEDAVADGDYIYGVIKGSAINNDGAVKVSYTAPSAVGQAEVIAQAQAIASFDPDTITYIETHGTGTALGDPIEIRALDKVFRAGTSKKGFCAIGSVKPNVSHLNTAAGVTGLIKTALALKHQLIPPSLYFEEPNPEIDFANSPFYVNTQLSAWQTNGTPRRAGVSSFGLGGTNAHVVLEEAPGGEEGSRGAGEQGRNYQLLIVSAKTDSALETATTNLVNHLQQHPEINLTDVAYTLQVGRHGLSHRRTVVCQDTQDAIAALQNPKRVLTSTQDMNERPVAFMFTGLGTHYVNMGSELYQFEPTFREHLDRCCSLFEPLLGLNLKEVIYPASSAKQEATQEKSGIDLRQMLGRGTQSPDPTAQKLNQTYLTQPALFAIEYALAQLWISWGIRPVAMIGYSIGEYTAATLAGVLSLEDAITLVAKRAQMIQELPGGAMLAVPLTESEVQPFLSENLSLSAVNGSFQCVLAGTTQAVEELARELSGKGLACRQLQTSHAFHSHMMEAIADSFTELVQTISLKPPQIPYISNVTGTWITAEQATNPSYWTQHLCQPVRFADGVNQLWTQHSPILLEVGPGQALSSLAMQCLDNVSDENKTILSSLRYAYERQSDVAFILNTLGQLWLEGIKIDWSGFHTHERRHRLPLPTYPFERQRYWIEPQKLLPAQRNFQPKLTPSELWKSLVEAGQLQASIGALEFDEQISQEKRKYFDSLCIAYINLTTTHLEAFSNPTKKYSLDELLDQCQIICSYKELFHRWLEILVEQGQLHEEQGLFTNFLPISTDFVNELLVEVRAKWADTPQQIDLLQLYGENMVALLTGKKEPLEFHVSTLLKSGEFSVQELAENNYYNSIMRVCLEQVLKALPPKVNLRILELGGGTGTGTTELLPILPSEKTNYTFTDVGGFFLNAAKKKFSDYPFIEYQLLDLERSPQEQGYSSHSFDVIVAFQVLHVARNIGETLDRIRSLLAPGGLLLFWETTQPRLEFEFIDALLMNPIEDAESKRNMCNPFLSKEQWQQELKSHDFVQVTAFSEFAPFTDHIIVAQASSSATREVPAAFTALLEADKTHEVPFGKKSNVADWFYIPSWKRSLPPQSKGQVKETERWLVFVDEYGLGAQIVKRLELEGHEVITVTIEKQFGTTNESSREHLGKRAYTIAPQQQDDYNTLLKELRTQDLIPQRIIHLWSVTQSEFADSNTTPGFQSLLLLTQALGKQNFTNELQIAVISNNMQAVTGVENLCPEKATLLALVKVIPQEYSNIKCRSIDVAIPSLGSWQEEKFVEQLLTELQANSSDSVIAYRGLERWVQTFESVQLDANVPATPKLKEKGVYLITGGLEDIGLVVAEHLAKTVQAKLLILEAEDFPNRPDWLEWLTTHDEQDNISRKIRKVQELENLGAKVLIKSADVVNLAQMQSAIREASSLWLIAQTQEQFGQLNGIFHTAKIPVENLFTYIAEINPTQCKQQLQQEIQRLLVLEEVLQPQNLDFCLLMSSLTSILGGLGSVTNSATSLLMDTFAYQHNQKNPVPWMSINWDTWQFEAGNPPISTNTSLTEFAIKPLEGINALERILLWSQYHQIVVSTGNLESRIDQWIKLKPLQDKTPSQKVTLSSRHSRPNLKNAYIPPSNDVEQKLVEVFQELLGIEPVGIHDSFFALGGDSLTGTVLISQLRKIFQIELPVRSLFEAPTIDELALVIEEILIEELEQLSGNEISVTREINKTLDVQFSN</sequence>
<dbReference type="InterPro" id="IPR018201">
    <property type="entry name" value="Ketoacyl_synth_AS"/>
</dbReference>
<dbReference type="PANTHER" id="PTHR43775:SF51">
    <property type="entry name" value="INACTIVE PHENOLPHTHIOCEROL SYNTHESIS POLYKETIDE SYNTHASE TYPE I PKS1-RELATED"/>
    <property type="match status" value="1"/>
</dbReference>
<evidence type="ECO:0000256" key="18">
    <source>
        <dbReference type="ARBA" id="ARBA00075053"/>
    </source>
</evidence>
<evidence type="ECO:0000256" key="16">
    <source>
        <dbReference type="ARBA" id="ARBA00066974"/>
    </source>
</evidence>
<evidence type="ECO:0000256" key="11">
    <source>
        <dbReference type="ARBA" id="ARBA00050973"/>
    </source>
</evidence>
<keyword evidence="6" id="KW-0276">Fatty acid metabolism</keyword>
<feature type="domain" description="Ketosynthase family 3 (KS3)" evidence="22">
    <location>
        <begin position="5"/>
        <end position="431"/>
    </location>
</feature>
<dbReference type="InterPro" id="IPR057326">
    <property type="entry name" value="KR_dom"/>
</dbReference>
<dbReference type="SUPFAM" id="SSF47336">
    <property type="entry name" value="ACP-like"/>
    <property type="match status" value="1"/>
</dbReference>
<comment type="catalytic activity">
    <reaction evidence="12">
        <text>19-(4-hydroxyphenyl)nonadecanoyl-[(phenol)carboxyphthiodiolenone synthase] + 2 (S)-methylmalonyl-CoA + 3 malonyl-CoA + 5 NADPH + 10 H(+) = C37-(phenol)carboxyphthiodiolenone-[(phenol)carboxyphthiodiolenone synthase] + 5 CO2 + 5 NADP(+) + 5 CoA + 2 H2O</text>
        <dbReference type="Rhea" id="RHEA:57760"/>
        <dbReference type="Rhea" id="RHEA-COMP:14273"/>
        <dbReference type="Rhea" id="RHEA-COMP:14990"/>
        <dbReference type="ChEBI" id="CHEBI:15377"/>
        <dbReference type="ChEBI" id="CHEBI:15378"/>
        <dbReference type="ChEBI" id="CHEBI:16526"/>
        <dbReference type="ChEBI" id="CHEBI:57287"/>
        <dbReference type="ChEBI" id="CHEBI:57327"/>
        <dbReference type="ChEBI" id="CHEBI:57384"/>
        <dbReference type="ChEBI" id="CHEBI:57783"/>
        <dbReference type="ChEBI" id="CHEBI:58349"/>
        <dbReference type="ChEBI" id="CHEBI:133301"/>
        <dbReference type="ChEBI" id="CHEBI:142260"/>
        <dbReference type="EC" id="2.3.1.292"/>
    </reaction>
</comment>
<dbReference type="InterPro" id="IPR014030">
    <property type="entry name" value="Ketoacyl_synth_N"/>
</dbReference>
<proteinExistence type="predicted"/>
<dbReference type="SMART" id="SM00825">
    <property type="entry name" value="PKS_KS"/>
    <property type="match status" value="1"/>
</dbReference>
<evidence type="ECO:0000256" key="1">
    <source>
        <dbReference type="ARBA" id="ARBA00001937"/>
    </source>
</evidence>
<dbReference type="InterPro" id="IPR014031">
    <property type="entry name" value="Ketoacyl_synth_C"/>
</dbReference>
<evidence type="ECO:0000313" key="24">
    <source>
        <dbReference type="Proteomes" id="UP000514713"/>
    </source>
</evidence>
<dbReference type="Gene3D" id="3.40.50.150">
    <property type="entry name" value="Vaccinia Virus protein VP39"/>
    <property type="match status" value="1"/>
</dbReference>
<dbReference type="InterPro" id="IPR016039">
    <property type="entry name" value="Thiolase-like"/>
</dbReference>
<evidence type="ECO:0000256" key="8">
    <source>
        <dbReference type="ARBA" id="ARBA00023002"/>
    </source>
</evidence>
<keyword evidence="23" id="KW-0012">Acyltransferase</keyword>
<organism evidence="23 24">
    <name type="scientific">Nostoc edaphicum CCNP1411</name>
    <dbReference type="NCBI Taxonomy" id="1472755"/>
    <lineage>
        <taxon>Bacteria</taxon>
        <taxon>Bacillati</taxon>
        <taxon>Cyanobacteriota</taxon>
        <taxon>Cyanophyceae</taxon>
        <taxon>Nostocales</taxon>
        <taxon>Nostocaceae</taxon>
        <taxon>Nostoc</taxon>
    </lineage>
</organism>
<dbReference type="SUPFAM" id="SSF52151">
    <property type="entry name" value="FabD/lysophospholipase-like"/>
    <property type="match status" value="1"/>
</dbReference>
<dbReference type="InterPro" id="IPR001227">
    <property type="entry name" value="Ac_transferase_dom_sf"/>
</dbReference>
<evidence type="ECO:0000256" key="6">
    <source>
        <dbReference type="ARBA" id="ARBA00022832"/>
    </source>
</evidence>
<dbReference type="CDD" id="cd00833">
    <property type="entry name" value="PKS"/>
    <property type="match status" value="1"/>
</dbReference>
<dbReference type="InterPro" id="IPR050091">
    <property type="entry name" value="PKS_NRPS_Biosynth_Enz"/>
</dbReference>
<dbReference type="Pfam" id="PF22621">
    <property type="entry name" value="CurL-like_PKS_C"/>
    <property type="match status" value="1"/>
</dbReference>
<dbReference type="GO" id="GO:0004312">
    <property type="term" value="F:fatty acid synthase activity"/>
    <property type="evidence" value="ECO:0007669"/>
    <property type="project" value="TreeGrafter"/>
</dbReference>
<keyword evidence="3" id="KW-0596">Phosphopantetheine</keyword>
<name>A0A7D7LIZ4_9NOSO</name>
<comment type="cofactor">
    <cofactor evidence="2">
        <name>pantetheine 4'-phosphate</name>
        <dbReference type="ChEBI" id="CHEBI:47942"/>
    </cofactor>
</comment>
<dbReference type="EC" id="2.3.1.292" evidence="16"/>
<evidence type="ECO:0000256" key="12">
    <source>
        <dbReference type="ARBA" id="ARBA00051971"/>
    </source>
</evidence>
<evidence type="ECO:0000256" key="15">
    <source>
        <dbReference type="ARBA" id="ARBA00058455"/>
    </source>
</evidence>
<evidence type="ECO:0000256" key="20">
    <source>
        <dbReference type="ARBA" id="ARBA00084020"/>
    </source>
</evidence>
<evidence type="ECO:0000256" key="17">
    <source>
        <dbReference type="ARBA" id="ARBA00073623"/>
    </source>
</evidence>
<dbReference type="InterPro" id="IPR013217">
    <property type="entry name" value="Methyltransf_12"/>
</dbReference>
<dbReference type="InterPro" id="IPR020841">
    <property type="entry name" value="PKS_Beta-ketoAc_synthase_dom"/>
</dbReference>
<keyword evidence="4" id="KW-0597">Phosphoprotein</keyword>
<comment type="cofactor">
    <cofactor evidence="1">
        <name>NADP(+)</name>
        <dbReference type="ChEBI" id="CHEBI:58349"/>
    </cofactor>
</comment>
<evidence type="ECO:0000256" key="19">
    <source>
        <dbReference type="ARBA" id="ARBA00078169"/>
    </source>
</evidence>
<dbReference type="InterPro" id="IPR014043">
    <property type="entry name" value="Acyl_transferase_dom"/>
</dbReference>
<dbReference type="PANTHER" id="PTHR43775">
    <property type="entry name" value="FATTY ACID SYNTHASE"/>
    <property type="match status" value="1"/>
</dbReference>
<keyword evidence="5 23" id="KW-0808">Transferase</keyword>
<dbReference type="Gene3D" id="3.30.70.3290">
    <property type="match status" value="1"/>
</dbReference>
<dbReference type="RefSeq" id="WP_181929567.1">
    <property type="nucleotide sequence ID" value="NZ_CP054698.1"/>
</dbReference>
<evidence type="ECO:0000259" key="21">
    <source>
        <dbReference type="PROSITE" id="PS50075"/>
    </source>
</evidence>
<gene>
    <name evidence="23" type="ORF">HUN01_32160</name>
</gene>
<dbReference type="Pfam" id="PF00550">
    <property type="entry name" value="PP-binding"/>
    <property type="match status" value="1"/>
</dbReference>
<reference evidence="24" key="1">
    <citation type="submission" date="2020-06" db="EMBL/GenBank/DDBJ databases">
        <title>Nostoc edaphicum CCNP1411 genome.</title>
        <authorList>
            <person name="Fidor A."/>
            <person name="Grabski M."/>
            <person name="Gawor J."/>
            <person name="Gromadka R."/>
            <person name="Wegrzyn G."/>
            <person name="Mazur-Marzec H."/>
        </authorList>
    </citation>
    <scope>NUCLEOTIDE SEQUENCE [LARGE SCALE GENOMIC DNA]</scope>
    <source>
        <strain evidence="24">CCNP1411</strain>
    </source>
</reference>
<dbReference type="SUPFAM" id="SSF55048">
    <property type="entry name" value="Probable ACP-binding domain of malonyl-CoA ACP transacylase"/>
    <property type="match status" value="1"/>
</dbReference>
<dbReference type="PROSITE" id="PS50075">
    <property type="entry name" value="CARRIER"/>
    <property type="match status" value="1"/>
</dbReference>
<dbReference type="Pfam" id="PF08242">
    <property type="entry name" value="Methyltransf_12"/>
    <property type="match status" value="1"/>
</dbReference>
<dbReference type="InterPro" id="IPR020806">
    <property type="entry name" value="PKS_PP-bd"/>
</dbReference>
<dbReference type="SMART" id="SM00827">
    <property type="entry name" value="PKS_AT"/>
    <property type="match status" value="1"/>
</dbReference>
<dbReference type="InterPro" id="IPR009081">
    <property type="entry name" value="PP-bd_ACP"/>
</dbReference>
<dbReference type="SUPFAM" id="SSF53901">
    <property type="entry name" value="Thiolase-like"/>
    <property type="match status" value="1"/>
</dbReference>
<dbReference type="InterPro" id="IPR049490">
    <property type="entry name" value="C883_1060-like_KR_N"/>
</dbReference>
<dbReference type="Gene3D" id="3.40.50.720">
    <property type="entry name" value="NAD(P)-binding Rossmann-like Domain"/>
    <property type="match status" value="1"/>
</dbReference>
<dbReference type="Gene3D" id="3.40.47.10">
    <property type="match status" value="1"/>
</dbReference>
<evidence type="ECO:0000256" key="5">
    <source>
        <dbReference type="ARBA" id="ARBA00022679"/>
    </source>
</evidence>
<dbReference type="FunFam" id="1.10.1200.10:FF:000005">
    <property type="entry name" value="Nonribosomal peptide synthetase 1"/>
    <property type="match status" value="1"/>
</dbReference>
<dbReference type="Proteomes" id="UP000514713">
    <property type="component" value="Chromosome"/>
</dbReference>
<dbReference type="Pfam" id="PF00698">
    <property type="entry name" value="Acyl_transf_1"/>
    <property type="match status" value="1"/>
</dbReference>
<dbReference type="InterPro" id="IPR036736">
    <property type="entry name" value="ACP-like_sf"/>
</dbReference>
<dbReference type="Gene3D" id="3.40.366.10">
    <property type="entry name" value="Malonyl-Coenzyme A Acyl Carrier Protein, domain 2"/>
    <property type="match status" value="1"/>
</dbReference>
<dbReference type="SUPFAM" id="SSF51735">
    <property type="entry name" value="NAD(P)-binding Rossmann-fold domains"/>
    <property type="match status" value="2"/>
</dbReference>
<dbReference type="GO" id="GO:0016491">
    <property type="term" value="F:oxidoreductase activity"/>
    <property type="evidence" value="ECO:0007669"/>
    <property type="project" value="UniProtKB-KW"/>
</dbReference>
<dbReference type="CDD" id="cd08953">
    <property type="entry name" value="KR_2_SDR_x"/>
    <property type="match status" value="1"/>
</dbReference>
<dbReference type="Pfam" id="PF02801">
    <property type="entry name" value="Ketoacyl-synt_C"/>
    <property type="match status" value="1"/>
</dbReference>
<protein>
    <recommendedName>
        <fullName evidence="17">Phenolphthiocerol/phthiocerol polyketide synthase subunit E</fullName>
        <ecNumber evidence="16">2.3.1.292</ecNumber>
    </recommendedName>
    <alternativeName>
        <fullName evidence="19">(Phenol)carboxyphthiodiolenone synthase subunit E</fullName>
    </alternativeName>
    <alternativeName>
        <fullName evidence="20">Beta-ketoacyl-acyl-carrier-protein synthase I</fullName>
    </alternativeName>
    <alternativeName>
        <fullName evidence="18">Phthiocerol synthesis polyketide synthase type I PpsE</fullName>
    </alternativeName>
</protein>
<dbReference type="GO" id="GO:0031177">
    <property type="term" value="F:phosphopantetheine binding"/>
    <property type="evidence" value="ECO:0007669"/>
    <property type="project" value="InterPro"/>
</dbReference>
<dbReference type="Gene3D" id="1.10.1200.10">
    <property type="entry name" value="ACP-like"/>
    <property type="match status" value="1"/>
</dbReference>
<evidence type="ECO:0000256" key="4">
    <source>
        <dbReference type="ARBA" id="ARBA00022553"/>
    </source>
</evidence>
<keyword evidence="8" id="KW-0560">Oxidoreductase</keyword>
<evidence type="ECO:0000313" key="23">
    <source>
        <dbReference type="EMBL" id="QMS92032.1"/>
    </source>
</evidence>
<evidence type="ECO:0000256" key="2">
    <source>
        <dbReference type="ARBA" id="ARBA00001957"/>
    </source>
</evidence>
<evidence type="ECO:0000256" key="3">
    <source>
        <dbReference type="ARBA" id="ARBA00022450"/>
    </source>
</evidence>
<comment type="catalytic activity">
    <reaction evidence="13">
        <text>docosanoyl-[(phenol)carboxyphthiodiolenone synthase] + 2 (S)-methylmalonyl-CoA + 3 malonyl-CoA + 5 NADPH + 10 H(+) = C34-carboxyphthiodiolenone-[(phenol)carboxyphthiodiolenone synthase] + 5 CO2 + 5 NADP(+) + 5 CoA + 2 H2O</text>
        <dbReference type="Rhea" id="RHEA:57752"/>
        <dbReference type="Rhea" id="RHEA-COMP:14987"/>
        <dbReference type="Rhea" id="RHEA-COMP:14988"/>
        <dbReference type="ChEBI" id="CHEBI:15377"/>
        <dbReference type="ChEBI" id="CHEBI:15378"/>
        <dbReference type="ChEBI" id="CHEBI:16526"/>
        <dbReference type="ChEBI" id="CHEBI:57287"/>
        <dbReference type="ChEBI" id="CHEBI:57327"/>
        <dbReference type="ChEBI" id="CHEBI:57384"/>
        <dbReference type="ChEBI" id="CHEBI:57783"/>
        <dbReference type="ChEBI" id="CHEBI:58349"/>
        <dbReference type="ChEBI" id="CHEBI:142237"/>
        <dbReference type="ChEBI" id="CHEBI:142238"/>
        <dbReference type="EC" id="2.3.1.292"/>
    </reaction>
</comment>
<dbReference type="SUPFAM" id="SSF53335">
    <property type="entry name" value="S-adenosyl-L-methionine-dependent methyltransferases"/>
    <property type="match status" value="1"/>
</dbReference>
<dbReference type="GO" id="GO:0034081">
    <property type="term" value="C:polyketide synthase complex"/>
    <property type="evidence" value="ECO:0007669"/>
    <property type="project" value="UniProtKB-ARBA"/>
</dbReference>
<dbReference type="KEGG" id="ned:HUN01_32160"/>
<keyword evidence="24" id="KW-1185">Reference proteome</keyword>
<keyword evidence="10" id="KW-0511">Multifunctional enzyme</keyword>
<feature type="domain" description="Carrier" evidence="21">
    <location>
        <begin position="1869"/>
        <end position="1944"/>
    </location>
</feature>
<dbReference type="InterPro" id="IPR016036">
    <property type="entry name" value="Malonyl_transacylase_ACP-bd"/>
</dbReference>
<dbReference type="InterPro" id="IPR013968">
    <property type="entry name" value="PKS_KR"/>
</dbReference>
<dbReference type="GO" id="GO:0004315">
    <property type="term" value="F:3-oxoacyl-[acyl-carrier-protein] synthase activity"/>
    <property type="evidence" value="ECO:0007669"/>
    <property type="project" value="InterPro"/>
</dbReference>
<evidence type="ECO:0000256" key="9">
    <source>
        <dbReference type="ARBA" id="ARBA00023098"/>
    </source>
</evidence>
<dbReference type="InterPro" id="IPR029063">
    <property type="entry name" value="SAM-dependent_MTases_sf"/>
</dbReference>
<evidence type="ECO:0000256" key="13">
    <source>
        <dbReference type="ARBA" id="ARBA00052119"/>
    </source>
</evidence>
<dbReference type="Gene3D" id="3.30.70.250">
    <property type="entry name" value="Malonyl-CoA ACP transacylase, ACP-binding"/>
    <property type="match status" value="1"/>
</dbReference>
<dbReference type="InterPro" id="IPR016035">
    <property type="entry name" value="Acyl_Trfase/lysoPLipase"/>
</dbReference>
<accession>A0A7D7LIZ4</accession>
<dbReference type="PROSITE" id="PS00606">
    <property type="entry name" value="KS3_1"/>
    <property type="match status" value="1"/>
</dbReference>
<dbReference type="Pfam" id="PF00109">
    <property type="entry name" value="ketoacyl-synt"/>
    <property type="match status" value="1"/>
</dbReference>
<dbReference type="CDD" id="cd02440">
    <property type="entry name" value="AdoMet_MTases"/>
    <property type="match status" value="1"/>
</dbReference>
<dbReference type="InterPro" id="IPR036291">
    <property type="entry name" value="NAD(P)-bd_dom_sf"/>
</dbReference>
<keyword evidence="7" id="KW-0521">NADP</keyword>
<dbReference type="SMART" id="SM00823">
    <property type="entry name" value="PKS_PP"/>
    <property type="match status" value="1"/>
</dbReference>
<comment type="catalytic activity">
    <reaction evidence="14">
        <text>icosanoyl-[(phenol)carboxyphthiodiolenone synthase] + 2 (S)-methylmalonyl-CoA + 3 malonyl-CoA + 5 NADPH + 10 H(+) = C32-carboxyphthiodiolenone-[(phenol)carboxyphthiodiolenone synthase] + 5 CO2 + 5 NADP(+) + 5 CoA + 2 H2O</text>
        <dbReference type="Rhea" id="RHEA:57748"/>
        <dbReference type="Rhea" id="RHEA-COMP:14985"/>
        <dbReference type="Rhea" id="RHEA-COMP:14986"/>
        <dbReference type="ChEBI" id="CHEBI:15377"/>
        <dbReference type="ChEBI" id="CHEBI:15378"/>
        <dbReference type="ChEBI" id="CHEBI:16526"/>
        <dbReference type="ChEBI" id="CHEBI:57287"/>
        <dbReference type="ChEBI" id="CHEBI:57327"/>
        <dbReference type="ChEBI" id="CHEBI:57384"/>
        <dbReference type="ChEBI" id="CHEBI:57783"/>
        <dbReference type="ChEBI" id="CHEBI:58349"/>
        <dbReference type="ChEBI" id="CHEBI:87848"/>
        <dbReference type="ChEBI" id="CHEBI:142236"/>
        <dbReference type="EC" id="2.3.1.292"/>
    </reaction>
</comment>
<comment type="catalytic activity">
    <reaction evidence="11">
        <text>17-(4-hydroxyphenyl)heptadecanoyl-[(phenol)carboxyphthiodiolenone synthase] + 2 (S)-methylmalonyl-CoA + 3 malonyl-CoA + 5 NADPH + 10 H(+) = C35-(phenol)carboxyphthiodiolenone-[(phenol)carboxyphthiodiolenone synthase] + 5 CO2 + 5 NADP(+) + 5 CoA + 2 H2O</text>
        <dbReference type="Rhea" id="RHEA:57756"/>
        <dbReference type="Rhea" id="RHEA-COMP:14272"/>
        <dbReference type="Rhea" id="RHEA-COMP:14989"/>
        <dbReference type="ChEBI" id="CHEBI:15377"/>
        <dbReference type="ChEBI" id="CHEBI:15378"/>
        <dbReference type="ChEBI" id="CHEBI:16526"/>
        <dbReference type="ChEBI" id="CHEBI:57287"/>
        <dbReference type="ChEBI" id="CHEBI:57327"/>
        <dbReference type="ChEBI" id="CHEBI:57384"/>
        <dbReference type="ChEBI" id="CHEBI:57783"/>
        <dbReference type="ChEBI" id="CHEBI:58349"/>
        <dbReference type="ChEBI" id="CHEBI:133300"/>
        <dbReference type="ChEBI" id="CHEBI:142259"/>
        <dbReference type="EC" id="2.3.1.292"/>
    </reaction>
</comment>
<dbReference type="Pfam" id="PF08659">
    <property type="entry name" value="KR"/>
    <property type="match status" value="1"/>
</dbReference>
<keyword evidence="9" id="KW-0443">Lipid metabolism</keyword>
<comment type="function">
    <text evidence="15">Part of the PpsABCDE complex involved in the biosynthesis of the lipid core common to phthiocerols and phenolphthiocerols by successive additions of malonyl-CoA or methylmalonyl-CoA extender units. PpsA can accept as substrate the activated forms of either icosanoyl (C20), docosanoyl (C22) or lignoceroyl (C24) groups from FadD26, or a (4-hydroxyphenyl)-C17 or (4-hydroxyphenyl)-C19 fatty acyl from FadD29. PpsA initiates the biosynthesis and extends its substrate using a malonyl-CoA extender unit. The PpsB and PpsC proteins add the second and third malonyl-CoA extender units. PpsD adds an (R)-methylmalonyl unit and PpsE adds a second (R)-methylmalonyl unit. The incorporation of the methylmalonyl units results in formation of two branched methyl groups in the elongated product.</text>
</comment>
<evidence type="ECO:0000256" key="14">
    <source>
        <dbReference type="ARBA" id="ARBA00052745"/>
    </source>
</evidence>
<evidence type="ECO:0000256" key="7">
    <source>
        <dbReference type="ARBA" id="ARBA00022857"/>
    </source>
</evidence>